<organism evidence="2 3">
    <name type="scientific">Eubacterium segne</name>
    <dbReference type="NCBI Taxonomy" id="2763045"/>
    <lineage>
        <taxon>Bacteria</taxon>
        <taxon>Bacillati</taxon>
        <taxon>Bacillota</taxon>
        <taxon>Clostridia</taxon>
        <taxon>Eubacteriales</taxon>
        <taxon>Eubacteriaceae</taxon>
        <taxon>Eubacterium</taxon>
    </lineage>
</organism>
<protein>
    <recommendedName>
        <fullName evidence="4">Lipoprotein</fullName>
    </recommendedName>
</protein>
<reference evidence="2 3" key="1">
    <citation type="submission" date="2020-08" db="EMBL/GenBank/DDBJ databases">
        <title>Genome public.</title>
        <authorList>
            <person name="Liu C."/>
            <person name="Sun Q."/>
        </authorList>
    </citation>
    <scope>NUCLEOTIDE SEQUENCE [LARGE SCALE GENOMIC DNA]</scope>
    <source>
        <strain evidence="2 3">BX4</strain>
    </source>
</reference>
<name>A0ABR7F0Y9_9FIRM</name>
<gene>
    <name evidence="2" type="ORF">H8S00_00545</name>
</gene>
<evidence type="ECO:0000313" key="2">
    <source>
        <dbReference type="EMBL" id="MBC5666490.1"/>
    </source>
</evidence>
<evidence type="ECO:0008006" key="4">
    <source>
        <dbReference type="Google" id="ProtNLM"/>
    </source>
</evidence>
<keyword evidence="1" id="KW-0732">Signal</keyword>
<evidence type="ECO:0000313" key="3">
    <source>
        <dbReference type="Proteomes" id="UP000597877"/>
    </source>
</evidence>
<comment type="caution">
    <text evidence="2">The sequence shown here is derived from an EMBL/GenBank/DDBJ whole genome shotgun (WGS) entry which is preliminary data.</text>
</comment>
<feature type="chain" id="PRO_5045361324" description="Lipoprotein" evidence="1">
    <location>
        <begin position="26"/>
        <end position="172"/>
    </location>
</feature>
<sequence>MKKVVVSMVGVCLVSSLLFFTYNNAEGNIRKGYKKPITVKEQKQEIESLKNKAQDILDQKGLSDEDAKEYNKTIEELGNKQIEYGLFDYKEELNARISTIEVAISDMEREMSEGSMPKDKIPDAEYRIKKLTPVLDKYKGILKEAENRKDYNYEELSNQFNDEIEKVYSEIN</sequence>
<dbReference type="Proteomes" id="UP000597877">
    <property type="component" value="Unassembled WGS sequence"/>
</dbReference>
<dbReference type="RefSeq" id="WP_021953678.1">
    <property type="nucleotide sequence ID" value="NZ_JACOOZ010000001.1"/>
</dbReference>
<evidence type="ECO:0000256" key="1">
    <source>
        <dbReference type="SAM" id="SignalP"/>
    </source>
</evidence>
<feature type="signal peptide" evidence="1">
    <location>
        <begin position="1"/>
        <end position="25"/>
    </location>
</feature>
<proteinExistence type="predicted"/>
<dbReference type="EMBL" id="JACOOZ010000001">
    <property type="protein sequence ID" value="MBC5666490.1"/>
    <property type="molecule type" value="Genomic_DNA"/>
</dbReference>
<keyword evidence="3" id="KW-1185">Reference proteome</keyword>
<accession>A0ABR7F0Y9</accession>